<organism evidence="3 4">
    <name type="scientific">Micavibrio aeruginosavorus</name>
    <dbReference type="NCBI Taxonomy" id="349221"/>
    <lineage>
        <taxon>Bacteria</taxon>
        <taxon>Pseudomonadati</taxon>
        <taxon>Bdellovibrionota</taxon>
        <taxon>Bdellovibrionia</taxon>
        <taxon>Bdellovibrionales</taxon>
        <taxon>Pseudobdellovibrionaceae</taxon>
        <taxon>Micavibrio</taxon>
    </lineage>
</organism>
<comment type="caution">
    <text evidence="3">The sequence shown here is derived from an EMBL/GenBank/DDBJ whole genome shotgun (WGS) entry which is preliminary data.</text>
</comment>
<accession>A0A2W5N3L0</accession>
<protein>
    <recommendedName>
        <fullName evidence="2">AsmA domain-containing protein</fullName>
    </recommendedName>
</protein>
<dbReference type="Proteomes" id="UP000249417">
    <property type="component" value="Unassembled WGS sequence"/>
</dbReference>
<evidence type="ECO:0000259" key="2">
    <source>
        <dbReference type="Pfam" id="PF05170"/>
    </source>
</evidence>
<evidence type="ECO:0000313" key="3">
    <source>
        <dbReference type="EMBL" id="PZQ48101.1"/>
    </source>
</evidence>
<proteinExistence type="predicted"/>
<gene>
    <name evidence="3" type="ORF">DI551_02175</name>
</gene>
<dbReference type="PANTHER" id="PTHR30441">
    <property type="entry name" value="DUF748 DOMAIN-CONTAINING PROTEIN"/>
    <property type="match status" value="1"/>
</dbReference>
<dbReference type="GO" id="GO:0005886">
    <property type="term" value="C:plasma membrane"/>
    <property type="evidence" value="ECO:0007669"/>
    <property type="project" value="TreeGrafter"/>
</dbReference>
<dbReference type="AlphaFoldDB" id="A0A2W5N3L0"/>
<dbReference type="GO" id="GO:0090313">
    <property type="term" value="P:regulation of protein targeting to membrane"/>
    <property type="evidence" value="ECO:0007669"/>
    <property type="project" value="TreeGrafter"/>
</dbReference>
<feature type="domain" description="AsmA" evidence="2">
    <location>
        <begin position="648"/>
        <end position="1022"/>
    </location>
</feature>
<dbReference type="EMBL" id="QFQB01000007">
    <property type="protein sequence ID" value="PZQ48101.1"/>
    <property type="molecule type" value="Genomic_DNA"/>
</dbReference>
<sequence>MKRVLPVVLGIFILLTAALIVGPSFINWDKYKPQIIQQAKDAAGYDIKIGGDIGLMLIPSPRLTIEGLSVAAPRGTQPNLLTMEEAQVSVALFPLISGDVKVNTVRLVKPEINLEKLVDGSNSWMSDKLLADNDGKVASSGGQGQGGGAPSISLDKLVIEDGLVSYSDRSTGARQVVEAINMGLKADTLQGPFDASGSLVYGGKKIEIEARTKRMEGANKEIPADIAITLPDGGAEASFKGVAALEPLEIQGKMQIKADNLGAVLAMGGGQASPALSRKLSFSGLVTANEQQLSSQEMDVEFGDTKGKGALSVTNLKEQNPVQVNANFDLGGLVNLDTLAPAKDKSKDASVEEKVAKGQKLSANAGFLPDTISLPFPIDGTVKISADGIQTGGATIKGIVAQISKQNAAINVAVKAMDIPGKTKADLQGNLAFATASRSGEKGITYADPTLSWRVNGGSEQLPTLLRAFVADVAKPEALEVWKTAQFDLSGTVTPAMVTVTNSTAKLDQTTMALAGSYRTGGTGGKPDVMVDVTTDTLDIDFIQSRLTGQNKQVVQKDVAAKADIKEALKPVRDFSLPVNLTFDFSAQKALFNGASINGIRIKGRSAGESLNLETISVQDYLGAAASLKGNVANLKQLSGVDLSFYGKTSDIKSLMTSLKMDATKLPQTISAAEATIAAKGTAEALAFTGKITAMGGELNASGNATGLLDTPTISNLTIGAGHPNLVKAVQIVNPSFTGGPGLERPFKFNAKAVQQGKAYDLEGMSATLGTTSLNGNLKIDMSGKVPSVAGNLVAGAIPLDDFLGAKKTAPNSSVGGAGSGGSGEKWSRSTIETGWMHSVNLDLDLSAQAITYGGWNFVKPTTKIVLKDGSLSVAGLQSGLFGGSANLEAKVQDPVDPKQPLAMAVQTKMSNVALEPLMFALSGSTRLKASGDVSLDMNVQSSGLSSHALVGGLNGKANLNGKDVVMKGFDLASIGLAFVDSGKPMDRLNSIVGGATSGGETRFDTIVGAYDINQGIVNITNMAMDGAAANIKSKGTANLPLWYIDTVHTITFKQAKDAGAFDVAIKGPLSNPGNTFGKGLFNDLLTRRAQQKLQEKLPDVLGKDLTGKLEGFGILPKQQQTAPAQQTPATDGTATEPATTTPTPAPAQQQEQPQSLQDQIKKDPAAAMQGILKSLGQ</sequence>
<feature type="region of interest" description="Disordered" evidence="1">
    <location>
        <begin position="1118"/>
        <end position="1178"/>
    </location>
</feature>
<name>A0A2W5N3L0_9BACT</name>
<dbReference type="PANTHER" id="PTHR30441:SF4">
    <property type="entry name" value="PROTEIN ASMA"/>
    <property type="match status" value="1"/>
</dbReference>
<feature type="compositionally biased region" description="Low complexity" evidence="1">
    <location>
        <begin position="1119"/>
        <end position="1155"/>
    </location>
</feature>
<reference evidence="3 4" key="1">
    <citation type="submission" date="2017-08" db="EMBL/GenBank/DDBJ databases">
        <title>Infants hospitalized years apart are colonized by the same room-sourced microbial strains.</title>
        <authorList>
            <person name="Brooks B."/>
            <person name="Olm M.R."/>
            <person name="Firek B.A."/>
            <person name="Baker R."/>
            <person name="Thomas B.C."/>
            <person name="Morowitz M.J."/>
            <person name="Banfield J.F."/>
        </authorList>
    </citation>
    <scope>NUCLEOTIDE SEQUENCE [LARGE SCALE GENOMIC DNA]</scope>
    <source>
        <strain evidence="3">S2_005_002_R2_29</strain>
    </source>
</reference>
<evidence type="ECO:0000256" key="1">
    <source>
        <dbReference type="SAM" id="MobiDB-lite"/>
    </source>
</evidence>
<feature type="domain" description="AsmA" evidence="2">
    <location>
        <begin position="4"/>
        <end position="203"/>
    </location>
</feature>
<dbReference type="Pfam" id="PF05170">
    <property type="entry name" value="AsmA"/>
    <property type="match status" value="2"/>
</dbReference>
<dbReference type="InterPro" id="IPR052894">
    <property type="entry name" value="AsmA-related"/>
</dbReference>
<dbReference type="InterPro" id="IPR007844">
    <property type="entry name" value="AsmA"/>
</dbReference>
<evidence type="ECO:0000313" key="4">
    <source>
        <dbReference type="Proteomes" id="UP000249417"/>
    </source>
</evidence>